<dbReference type="PANTHER" id="PTHR23280">
    <property type="entry name" value="4.1 G PROTEIN"/>
    <property type="match status" value="1"/>
</dbReference>
<dbReference type="InterPro" id="IPR035963">
    <property type="entry name" value="FERM_2"/>
</dbReference>
<feature type="compositionally biased region" description="Polar residues" evidence="5">
    <location>
        <begin position="515"/>
        <end position="530"/>
    </location>
</feature>
<dbReference type="SUPFAM" id="SSF54236">
    <property type="entry name" value="Ubiquitin-like"/>
    <property type="match status" value="1"/>
</dbReference>
<dbReference type="SMART" id="SM00295">
    <property type="entry name" value="B41"/>
    <property type="match status" value="1"/>
</dbReference>
<dbReference type="GO" id="GO:0071944">
    <property type="term" value="C:cell periphery"/>
    <property type="evidence" value="ECO:0007669"/>
    <property type="project" value="UniProtKB-ARBA"/>
</dbReference>
<dbReference type="SMART" id="SM01196">
    <property type="entry name" value="FERM_C"/>
    <property type="match status" value="1"/>
</dbReference>
<dbReference type="SUPFAM" id="SSF50729">
    <property type="entry name" value="PH domain-like"/>
    <property type="match status" value="1"/>
</dbReference>
<reference evidence="8 9" key="1">
    <citation type="submission" date="2023-03" db="EMBL/GenBank/DDBJ databases">
        <title>High-quality genome of Scylla paramamosain provides insights in environmental adaptation.</title>
        <authorList>
            <person name="Zhang L."/>
        </authorList>
    </citation>
    <scope>NUCLEOTIDE SEQUENCE [LARGE SCALE GENOMIC DNA]</scope>
    <source>
        <strain evidence="8">LZ_2023a</strain>
        <tissue evidence="8">Muscle</tissue>
    </source>
</reference>
<keyword evidence="6" id="KW-0472">Membrane</keyword>
<dbReference type="Pfam" id="PF00373">
    <property type="entry name" value="FERM_M"/>
    <property type="match status" value="1"/>
</dbReference>
<keyword evidence="6" id="KW-0812">Transmembrane</keyword>
<dbReference type="Gene3D" id="1.20.80.10">
    <property type="match status" value="1"/>
</dbReference>
<dbReference type="SUPFAM" id="SSF47031">
    <property type="entry name" value="Second domain of FERM"/>
    <property type="match status" value="1"/>
</dbReference>
<dbReference type="InterPro" id="IPR019749">
    <property type="entry name" value="Band_41_domain"/>
</dbReference>
<evidence type="ECO:0000256" key="2">
    <source>
        <dbReference type="ARBA" id="ARBA00022025"/>
    </source>
</evidence>
<dbReference type="FunFam" id="1.20.80.10:FF:000006">
    <property type="entry name" value="FERM domain-containing protein 5 isoform X1"/>
    <property type="match status" value="1"/>
</dbReference>
<dbReference type="GO" id="GO:0008092">
    <property type="term" value="F:cytoskeletal protein binding"/>
    <property type="evidence" value="ECO:0007669"/>
    <property type="project" value="InterPro"/>
</dbReference>
<comment type="subcellular location">
    <subcellularLocation>
        <location evidence="1">Cell junction</location>
        <location evidence="1">Adherens junction</location>
    </subcellularLocation>
    <subcellularLocation>
        <location evidence="4">Cell projection</location>
        <location evidence="4">Rhabdomere</location>
    </subcellularLocation>
</comment>
<dbReference type="InterPro" id="IPR019747">
    <property type="entry name" value="FERM_CS"/>
</dbReference>
<dbReference type="GO" id="GO:0005856">
    <property type="term" value="C:cytoskeleton"/>
    <property type="evidence" value="ECO:0007669"/>
    <property type="project" value="TreeGrafter"/>
</dbReference>
<feature type="compositionally biased region" description="Basic and acidic residues" evidence="5">
    <location>
        <begin position="531"/>
        <end position="543"/>
    </location>
</feature>
<dbReference type="InterPro" id="IPR018980">
    <property type="entry name" value="FERM_PH-like_C"/>
</dbReference>
<dbReference type="InterPro" id="IPR029071">
    <property type="entry name" value="Ubiquitin-like_domsf"/>
</dbReference>
<keyword evidence="3" id="KW-0965">Cell junction</keyword>
<evidence type="ECO:0000256" key="3">
    <source>
        <dbReference type="ARBA" id="ARBA00022949"/>
    </source>
</evidence>
<feature type="region of interest" description="Disordered" evidence="5">
    <location>
        <begin position="442"/>
        <end position="495"/>
    </location>
</feature>
<gene>
    <name evidence="8" type="ORF">O3P69_016460</name>
</gene>
<feature type="compositionally biased region" description="Basic and acidic residues" evidence="5">
    <location>
        <begin position="464"/>
        <end position="487"/>
    </location>
</feature>
<dbReference type="Pfam" id="PF09379">
    <property type="entry name" value="FERM_N"/>
    <property type="match status" value="1"/>
</dbReference>
<dbReference type="Proteomes" id="UP001487740">
    <property type="component" value="Unassembled WGS sequence"/>
</dbReference>
<dbReference type="PROSITE" id="PS00660">
    <property type="entry name" value="FERM_1"/>
    <property type="match status" value="1"/>
</dbReference>
<dbReference type="Pfam" id="PF08736">
    <property type="entry name" value="FA"/>
    <property type="match status" value="1"/>
</dbReference>
<keyword evidence="9" id="KW-1185">Reference proteome</keyword>
<dbReference type="PANTHER" id="PTHR23280:SF32">
    <property type="entry name" value="FI22325P1"/>
    <property type="match status" value="1"/>
</dbReference>
<dbReference type="FunFam" id="2.30.29.30:FF:000381">
    <property type="entry name" value="FERM domain-containing protein"/>
    <property type="match status" value="1"/>
</dbReference>
<evidence type="ECO:0000256" key="6">
    <source>
        <dbReference type="SAM" id="Phobius"/>
    </source>
</evidence>
<feature type="domain" description="FERM" evidence="7">
    <location>
        <begin position="14"/>
        <end position="299"/>
    </location>
</feature>
<dbReference type="CDD" id="cd13192">
    <property type="entry name" value="FERM_C_FRMD3_FRMD5"/>
    <property type="match status" value="1"/>
</dbReference>
<evidence type="ECO:0000259" key="7">
    <source>
        <dbReference type="PROSITE" id="PS50057"/>
    </source>
</evidence>
<dbReference type="InterPro" id="IPR000798">
    <property type="entry name" value="Ez/rad/moesin-like"/>
</dbReference>
<evidence type="ECO:0000256" key="1">
    <source>
        <dbReference type="ARBA" id="ARBA00004536"/>
    </source>
</evidence>
<dbReference type="Gene3D" id="2.30.29.30">
    <property type="entry name" value="Pleckstrin-homology domain (PH domain)/Phosphotyrosine-binding domain (PTB)"/>
    <property type="match status" value="1"/>
</dbReference>
<dbReference type="Pfam" id="PF09380">
    <property type="entry name" value="FERM_C"/>
    <property type="match status" value="1"/>
</dbReference>
<dbReference type="EMBL" id="JARAKH010000032">
    <property type="protein sequence ID" value="KAK8385691.1"/>
    <property type="molecule type" value="Genomic_DNA"/>
</dbReference>
<dbReference type="AlphaFoldDB" id="A0AAW0TEF5"/>
<dbReference type="PROSITE" id="PS50057">
    <property type="entry name" value="FERM_3"/>
    <property type="match status" value="1"/>
</dbReference>
<evidence type="ECO:0000313" key="8">
    <source>
        <dbReference type="EMBL" id="KAK8385691.1"/>
    </source>
</evidence>
<dbReference type="SMART" id="SM01195">
    <property type="entry name" value="FA"/>
    <property type="match status" value="1"/>
</dbReference>
<sequence length="652" mass="74143">MLKLGSKKDHGIEYKCTIRLLDDNEVLECEFQSYHKGKILLDFVFNKLNLVETDYFALRYVDQNKQRHWLDPNKNILRQIKNLSPILFCFRVKFYPADPLRLQEEITRYQLFLQLRRDLLHGRLYCSQSDAAILAAYTVQAEIGDYDPSKHYGNYISDFKILLKQTPKIEEKIMELHPTLKNHTPLMAETAFLKKASVLDTYGVDPHPVKDHRGSQLYLGLNHTGVLTFQGSRKTHHFRWAEVQKLNYEGKMFIVHLIFAEDARTKKKHTVGFKCPTASACRHLWRCAVEQRLFYTLENSNKQGVVVTGGSFFSRGSRFRYAGKCEKEVVEESSSILRDPPTVNRVSLKNIGRSTSLPTTPADSDTYDAVISRVHRPLPYIDRSSSLDEDVLCGADMGSQDSTEGLNHINGGCGGPGAAYCPESTLPPLSLLEPLLEAQENKSRSSSILDSSFMDAESSLEPCLEPKGKQEEEEPKHKEGEVTENSKELTGNGDDTVLQQQLYYDYSGRGHTSEFGDTSSTETLGPPNNHSDSRLALKDKEDTCPSSPRRSSLVPVEKERLKVSLPSDLAHREVQKLFKERINKLSFKTFLRVFLVAFIFVVFILTCSVIIVFESESSLLQGVRSSREMMLLRIQYYQPIVKCIKTWLGVET</sequence>
<comment type="caution">
    <text evidence="8">The sequence shown here is derived from an EMBL/GenBank/DDBJ whole genome shotgun (WGS) entry which is preliminary data.</text>
</comment>
<evidence type="ECO:0000313" key="9">
    <source>
        <dbReference type="Proteomes" id="UP001487740"/>
    </source>
</evidence>
<dbReference type="InterPro" id="IPR018979">
    <property type="entry name" value="FERM_N"/>
</dbReference>
<dbReference type="Gene3D" id="3.10.20.90">
    <property type="entry name" value="Phosphatidylinositol 3-kinase Catalytic Subunit, Chain A, domain 1"/>
    <property type="match status" value="1"/>
</dbReference>
<proteinExistence type="predicted"/>
<dbReference type="InterPro" id="IPR011993">
    <property type="entry name" value="PH-like_dom_sf"/>
</dbReference>
<dbReference type="GO" id="GO:0009887">
    <property type="term" value="P:animal organ morphogenesis"/>
    <property type="evidence" value="ECO:0007669"/>
    <property type="project" value="UniProtKB-ARBA"/>
</dbReference>
<dbReference type="CDD" id="cd14473">
    <property type="entry name" value="FERM_B-lobe"/>
    <property type="match status" value="1"/>
</dbReference>
<protein>
    <recommendedName>
        <fullName evidence="2">Moesin/ezrin/radixin homolog 1</fullName>
    </recommendedName>
</protein>
<evidence type="ECO:0000256" key="5">
    <source>
        <dbReference type="SAM" id="MobiDB-lite"/>
    </source>
</evidence>
<dbReference type="InterPro" id="IPR000299">
    <property type="entry name" value="FERM_domain"/>
</dbReference>
<dbReference type="FunFam" id="3.10.20.90:FF:000002">
    <property type="entry name" value="Erythrocyte protein band 4.1-like 3"/>
    <property type="match status" value="1"/>
</dbReference>
<dbReference type="InterPro" id="IPR014847">
    <property type="entry name" value="FA"/>
</dbReference>
<feature type="transmembrane region" description="Helical" evidence="6">
    <location>
        <begin position="589"/>
        <end position="613"/>
    </location>
</feature>
<dbReference type="GO" id="GO:0048731">
    <property type="term" value="P:system development"/>
    <property type="evidence" value="ECO:0007669"/>
    <property type="project" value="UniProtKB-ARBA"/>
</dbReference>
<dbReference type="GO" id="GO:0005912">
    <property type="term" value="C:adherens junction"/>
    <property type="evidence" value="ECO:0007669"/>
    <property type="project" value="UniProtKB-SubCell"/>
</dbReference>
<dbReference type="GO" id="GO:0031032">
    <property type="term" value="P:actomyosin structure organization"/>
    <property type="evidence" value="ECO:0007669"/>
    <property type="project" value="TreeGrafter"/>
</dbReference>
<feature type="region of interest" description="Disordered" evidence="5">
    <location>
        <begin position="514"/>
        <end position="551"/>
    </location>
</feature>
<organism evidence="8 9">
    <name type="scientific">Scylla paramamosain</name>
    <name type="common">Mud crab</name>
    <dbReference type="NCBI Taxonomy" id="85552"/>
    <lineage>
        <taxon>Eukaryota</taxon>
        <taxon>Metazoa</taxon>
        <taxon>Ecdysozoa</taxon>
        <taxon>Arthropoda</taxon>
        <taxon>Crustacea</taxon>
        <taxon>Multicrustacea</taxon>
        <taxon>Malacostraca</taxon>
        <taxon>Eumalacostraca</taxon>
        <taxon>Eucarida</taxon>
        <taxon>Decapoda</taxon>
        <taxon>Pleocyemata</taxon>
        <taxon>Brachyura</taxon>
        <taxon>Eubrachyura</taxon>
        <taxon>Portunoidea</taxon>
        <taxon>Portunidae</taxon>
        <taxon>Portuninae</taxon>
        <taxon>Scylla</taxon>
    </lineage>
</organism>
<evidence type="ECO:0000256" key="4">
    <source>
        <dbReference type="ARBA" id="ARBA00043944"/>
    </source>
</evidence>
<accession>A0AAW0TEF5</accession>
<dbReference type="InterPro" id="IPR014352">
    <property type="entry name" value="FERM/acyl-CoA-bd_prot_sf"/>
</dbReference>
<dbReference type="PRINTS" id="PR00935">
    <property type="entry name" value="BAND41"/>
</dbReference>
<dbReference type="PRINTS" id="PR00661">
    <property type="entry name" value="ERMFAMILY"/>
</dbReference>
<dbReference type="InterPro" id="IPR019748">
    <property type="entry name" value="FERM_central"/>
</dbReference>
<dbReference type="CDD" id="cd17102">
    <property type="entry name" value="FERM_F1_FRMD3"/>
    <property type="match status" value="1"/>
</dbReference>
<name>A0AAW0TEF5_SCYPA</name>
<keyword evidence="6" id="KW-1133">Transmembrane helix</keyword>